<organism evidence="2 3">
    <name type="scientific">Mycena belliarum</name>
    <dbReference type="NCBI Taxonomy" id="1033014"/>
    <lineage>
        <taxon>Eukaryota</taxon>
        <taxon>Fungi</taxon>
        <taxon>Dikarya</taxon>
        <taxon>Basidiomycota</taxon>
        <taxon>Agaricomycotina</taxon>
        <taxon>Agaricomycetes</taxon>
        <taxon>Agaricomycetidae</taxon>
        <taxon>Agaricales</taxon>
        <taxon>Marasmiineae</taxon>
        <taxon>Mycenaceae</taxon>
        <taxon>Mycena</taxon>
    </lineage>
</organism>
<sequence>MRSGVCDSESTVLAPNYPRSKNLQASAYRMPELSEDKGPTRPRCGHRCVRAHARPHASTGTARARRVASTTSGGLALPDGGGRRAPWGPSPGLGGRGTTRRRQACKTAPTVTRSMAAQTTRAAAAWDLSMCFHGAHLPRTAAAAPIQRRSSPARILKPPLQAQCKLVRALYDSSGSSDELALRRATRLSS</sequence>
<accession>A0AAD6U104</accession>
<evidence type="ECO:0000313" key="2">
    <source>
        <dbReference type="EMBL" id="KAJ7085174.1"/>
    </source>
</evidence>
<feature type="region of interest" description="Disordered" evidence="1">
    <location>
        <begin position="53"/>
        <end position="109"/>
    </location>
</feature>
<dbReference type="EMBL" id="JARJCN010000035">
    <property type="protein sequence ID" value="KAJ7085174.1"/>
    <property type="molecule type" value="Genomic_DNA"/>
</dbReference>
<evidence type="ECO:0000256" key="1">
    <source>
        <dbReference type="SAM" id="MobiDB-lite"/>
    </source>
</evidence>
<keyword evidence="3" id="KW-1185">Reference proteome</keyword>
<evidence type="ECO:0000313" key="3">
    <source>
        <dbReference type="Proteomes" id="UP001222325"/>
    </source>
</evidence>
<protein>
    <submittedName>
        <fullName evidence="2">Uncharacterized protein</fullName>
    </submittedName>
</protein>
<comment type="caution">
    <text evidence="2">The sequence shown here is derived from an EMBL/GenBank/DDBJ whole genome shotgun (WGS) entry which is preliminary data.</text>
</comment>
<dbReference type="AlphaFoldDB" id="A0AAD6U104"/>
<proteinExistence type="predicted"/>
<name>A0AAD6U104_9AGAR</name>
<gene>
    <name evidence="2" type="ORF">B0H15DRAFT_379339</name>
</gene>
<reference evidence="2" key="1">
    <citation type="submission" date="2023-03" db="EMBL/GenBank/DDBJ databases">
        <title>Massive genome expansion in bonnet fungi (Mycena s.s.) driven by repeated elements and novel gene families across ecological guilds.</title>
        <authorList>
            <consortium name="Lawrence Berkeley National Laboratory"/>
            <person name="Harder C.B."/>
            <person name="Miyauchi S."/>
            <person name="Viragh M."/>
            <person name="Kuo A."/>
            <person name="Thoen E."/>
            <person name="Andreopoulos B."/>
            <person name="Lu D."/>
            <person name="Skrede I."/>
            <person name="Drula E."/>
            <person name="Henrissat B."/>
            <person name="Morin E."/>
            <person name="Kohler A."/>
            <person name="Barry K."/>
            <person name="LaButti K."/>
            <person name="Morin E."/>
            <person name="Salamov A."/>
            <person name="Lipzen A."/>
            <person name="Mereny Z."/>
            <person name="Hegedus B."/>
            <person name="Baldrian P."/>
            <person name="Stursova M."/>
            <person name="Weitz H."/>
            <person name="Taylor A."/>
            <person name="Grigoriev I.V."/>
            <person name="Nagy L.G."/>
            <person name="Martin F."/>
            <person name="Kauserud H."/>
        </authorList>
    </citation>
    <scope>NUCLEOTIDE SEQUENCE</scope>
    <source>
        <strain evidence="2">CBHHK173m</strain>
    </source>
</reference>
<dbReference type="Proteomes" id="UP001222325">
    <property type="component" value="Unassembled WGS sequence"/>
</dbReference>